<dbReference type="STRING" id="690566.Sphch_2746"/>
<dbReference type="InterPro" id="IPR041657">
    <property type="entry name" value="HTH_17"/>
</dbReference>
<dbReference type="KEGG" id="sch:Sphch_2746"/>
<feature type="domain" description="Helix-turn-helix" evidence="1">
    <location>
        <begin position="27"/>
        <end position="74"/>
    </location>
</feature>
<sequence>MVGEAKPKPSDYVAVDAVVTKPLAVRVPQAVTMLGISRSKLYQFIQSGEIEIVKIGRATLIPVESLARFMESHRHAD</sequence>
<accession>F6F0R5</accession>
<organism evidence="2 3">
    <name type="scientific">Sphingobium chlorophenolicum L-1</name>
    <dbReference type="NCBI Taxonomy" id="690566"/>
    <lineage>
        <taxon>Bacteria</taxon>
        <taxon>Pseudomonadati</taxon>
        <taxon>Pseudomonadota</taxon>
        <taxon>Alphaproteobacteria</taxon>
        <taxon>Sphingomonadales</taxon>
        <taxon>Sphingomonadaceae</taxon>
        <taxon>Sphingobium</taxon>
    </lineage>
</organism>
<name>F6F0R5_SPHCR</name>
<dbReference type="InterPro" id="IPR010093">
    <property type="entry name" value="SinI_DNA-bd"/>
</dbReference>
<dbReference type="AlphaFoldDB" id="F6F0R5"/>
<dbReference type="NCBIfam" id="TIGR01764">
    <property type="entry name" value="excise"/>
    <property type="match status" value="1"/>
</dbReference>
<keyword evidence="3" id="KW-1185">Reference proteome</keyword>
<dbReference type="HOGENOM" id="CLU_140176_14_3_5"/>
<evidence type="ECO:0000313" key="3">
    <source>
        <dbReference type="Proteomes" id="UP000007150"/>
    </source>
</evidence>
<evidence type="ECO:0000313" key="2">
    <source>
        <dbReference type="EMBL" id="AEG50387.1"/>
    </source>
</evidence>
<dbReference type="GO" id="GO:0003677">
    <property type="term" value="F:DNA binding"/>
    <property type="evidence" value="ECO:0007669"/>
    <property type="project" value="InterPro"/>
</dbReference>
<protein>
    <submittedName>
        <fullName evidence="2">DNA binding domain protein, excisionase family</fullName>
    </submittedName>
</protein>
<proteinExistence type="predicted"/>
<dbReference type="Pfam" id="PF12728">
    <property type="entry name" value="HTH_17"/>
    <property type="match status" value="1"/>
</dbReference>
<dbReference type="Proteomes" id="UP000007150">
    <property type="component" value="Chromosome 1"/>
</dbReference>
<reference evidence="2 3" key="1">
    <citation type="submission" date="2011-05" db="EMBL/GenBank/DDBJ databases">
        <title>Complete sequence of chromosome 1 of Sphingobium chlorophenolicum L-1.</title>
        <authorList>
            <consortium name="US DOE Joint Genome Institute"/>
            <person name="Lucas S."/>
            <person name="Han J."/>
            <person name="Lapidus A."/>
            <person name="Cheng J.-F."/>
            <person name="Goodwin L."/>
            <person name="Pitluck S."/>
            <person name="Peters L."/>
            <person name="Daligault H."/>
            <person name="Han C."/>
            <person name="Tapia R."/>
            <person name="Land M."/>
            <person name="Hauser L."/>
            <person name="Kyrpides N."/>
            <person name="Ivanova N."/>
            <person name="Pagani I."/>
            <person name="Turner P."/>
            <person name="Copley S."/>
            <person name="Woyke T."/>
        </authorList>
    </citation>
    <scope>NUCLEOTIDE SEQUENCE [LARGE SCALE GENOMIC DNA]</scope>
    <source>
        <strain evidence="2 3">L-1</strain>
    </source>
</reference>
<evidence type="ECO:0000259" key="1">
    <source>
        <dbReference type="Pfam" id="PF12728"/>
    </source>
</evidence>
<dbReference type="EMBL" id="CP002798">
    <property type="protein sequence ID" value="AEG50387.1"/>
    <property type="molecule type" value="Genomic_DNA"/>
</dbReference>
<dbReference type="RefSeq" id="WP_013848623.1">
    <property type="nucleotide sequence ID" value="NC_015593.1"/>
</dbReference>
<gene>
    <name evidence="2" type="ORF">Sphch_2746</name>
</gene>